<dbReference type="PANTHER" id="PTHR22834">
    <property type="entry name" value="NUCLEAR FUSION PROTEIN FUS2"/>
    <property type="match status" value="1"/>
</dbReference>
<dbReference type="GO" id="GO:0032955">
    <property type="term" value="P:regulation of division septum assembly"/>
    <property type="evidence" value="ECO:0007669"/>
    <property type="project" value="TreeGrafter"/>
</dbReference>
<accession>A0A4S8SJA2</accession>
<dbReference type="GO" id="GO:0031991">
    <property type="term" value="P:regulation of actomyosin contractile ring contraction"/>
    <property type="evidence" value="ECO:0007669"/>
    <property type="project" value="TreeGrafter"/>
</dbReference>
<feature type="compositionally biased region" description="Polar residues" evidence="2">
    <location>
        <begin position="1695"/>
        <end position="1704"/>
    </location>
</feature>
<dbReference type="Gene3D" id="1.20.1270.60">
    <property type="entry name" value="Arfaptin homology (AH) domain/BAR domain"/>
    <property type="match status" value="1"/>
</dbReference>
<dbReference type="EMBL" id="QZAF01000179">
    <property type="protein sequence ID" value="THV70827.1"/>
    <property type="molecule type" value="Genomic_DNA"/>
</dbReference>
<feature type="compositionally biased region" description="Low complexity" evidence="2">
    <location>
        <begin position="357"/>
        <end position="368"/>
    </location>
</feature>
<feature type="region of interest" description="Disordered" evidence="2">
    <location>
        <begin position="1010"/>
        <end position="1093"/>
    </location>
</feature>
<feature type="region of interest" description="Disordered" evidence="2">
    <location>
        <begin position="1"/>
        <end position="215"/>
    </location>
</feature>
<dbReference type="InterPro" id="IPR027267">
    <property type="entry name" value="AH/BAR_dom_sf"/>
</dbReference>
<feature type="compositionally biased region" description="Polar residues" evidence="2">
    <location>
        <begin position="114"/>
        <end position="128"/>
    </location>
</feature>
<feature type="compositionally biased region" description="Polar residues" evidence="2">
    <location>
        <begin position="636"/>
        <end position="647"/>
    </location>
</feature>
<evidence type="ECO:0000259" key="3">
    <source>
        <dbReference type="PROSITE" id="PS50010"/>
    </source>
</evidence>
<sequence length="1844" mass="202730">MLESNAPGAAIATAPSPFPLPSWPTTPNYDIMEPPSSDTTRSASNPVAAATTSSRLDTPRSLSTATSQRSIKDLVNRFNQQSSKDSHPPRVAPRSRLQRPPRSPTRIRTSSSPHARSTTPQDTISPLKSPTRRSKIRAPASLSADPLRPRNHVPHDPAHDSFFSLAPRRGSDGSLSSSSAHSPNLHKRSRSNAEYDLPMPLHSNRSRPSTSHRRVRSDFVGPEANAALSINPVSYTSLPRNSSASLVSPSRIPVSSSRRAVSVEPLSPKTSRHISQMGQSINHFPAPTSPRSRQTSSQRAPSFGSSPLGLPTLGNTRYDFMSHQRHAPPGHSLKAFIHAPPPLKSPPLRSSRPRPPVSAASTAATRARSGQRFESSLATQKNDPNRFRKKKIPELDNINLAARKEKIQRAFSDNSVDAVGRNSLSGSDSRRGSNVNDTASDDRGDQNGEEHDMDSSFEHTDAEYTDTEQTDADHTNTDFLEASGPLSPITPRNIPGAFIDYDDSPVRGKQISTPERSAYPGLDSSPPNEGAQEAIYEDEEEVAVNSCDELSAGEEAAEEMAPGTLLSQVMKMRERSVSSASHTDFEEGSSFAPSENGDRQSIHIMLQDEAEPDQKQEDWSSDLPSSPAPYHASGQPEASSSPPSQHETAPYRIPDSDEDSFASDAAQVGLSSPWIGQLPHVPHLEEMDPETPKKSDFVRSVATSNHVPDEDKTPRQSKRAGRASALAIMPDWNEDGQAREAVNRITNQYQEVGSVSPQMLHDFQQHVVPLSPSLSRAEANDADSVAFLLDSILREQAGSPQPRKSTTDYLSPTSYNPSDRMNMETPEEEIRGTAIVYSTTYRRSAASLPRASQDALNDDSYLQAFSPSSIMVNTPASQYDLGTPASEYSGITTPALPDTTSGAVDEDDDYRPPPPPKDFGYSPRSSTGQLSVRSFSQALPSSRNSRSSDRLRLPEIPMGTGLGLTMSNSSDDTAKLHPQPPFPQHAPPPPPPATRSELPFEVVLTDASPGPTFASHPASPVSTRSSTLVERHRNFSTPARPSMESMKPEMVPLPPSQSMSSFQSSSVRPSVDFGPPPSTMPPTPNPETERLTKRRHIVQEVIDTEYSHHQDMKIIEDIYKATVGDIISVEDRKTLFGNVDQVEKFSLEFYDALRKAAAPIYVPPKSSRWQPKRGSFSTSNSDGASSGLIIDDEKDRLTTIGAVFAKHMGRMEHVYEVYLKNHENANNCLKRIQTDSTVQCWLTECQSMASDITGAWNLDSLLVKPTQRILKYGLLLGDLVGRTPESHPDRKALNHSLEGILAVCKRINDSKKRSEYVQEVHRKRAKSNARSALAVFLAKKDTVKDRVGAEEAHKDPEFDQAVQALNGHYLKLQICMRDIQHTLEELEKPIAHFMRFADALQKYIECEPNNCPEIESKFRKFILAISELCTVALPDHRNRIQTHVINPMLECLKLYAGPQHLIAKRKKRVADYARLQAMQQKGQKPDAKTVDAAEIYEALNEQLKLDLPRLYALQSELVRSCLHTHVYLQSQWWWLWKEKLAPVVDFAYAQYAEIEPAFADEYEFVHSQALSLGICNGSMLADAANFLSPQTTLVGDETISSQASTRRPSILPNGHRTMSIGSENQPLFTPSDFNKSFNSAMASPALPDSGQPGYYGRMRSSSSLSARGRAPSVGANQNSSLPPSRMPSVVPKASFSANRPSTAQRPADLKSMSSRISLDTAKRSPSVRPGSAVSSQNTAQEPRFSGMFNSAMPMSDVPVSPGPMSPQYAPIDTPVMFVAASLFEFNIDRARREAGYPYLTYVEGEVFDVVAQKGELWLAKNQDDPTNSLGWIWEQHFVILSQES</sequence>
<feature type="compositionally biased region" description="Basic and acidic residues" evidence="2">
    <location>
        <begin position="682"/>
        <end position="697"/>
    </location>
</feature>
<evidence type="ECO:0000313" key="5">
    <source>
        <dbReference type="Proteomes" id="UP000304951"/>
    </source>
</evidence>
<dbReference type="Proteomes" id="UP000304951">
    <property type="component" value="Unassembled WGS sequence"/>
</dbReference>
<feature type="compositionally biased region" description="Pro residues" evidence="2">
    <location>
        <begin position="1074"/>
        <end position="1085"/>
    </location>
</feature>
<keyword evidence="1" id="KW-0344">Guanine-nucleotide releasing factor</keyword>
<feature type="compositionally biased region" description="Low complexity" evidence="2">
    <location>
        <begin position="936"/>
        <end position="945"/>
    </location>
</feature>
<feature type="compositionally biased region" description="Low complexity" evidence="2">
    <location>
        <begin position="1652"/>
        <end position="1672"/>
    </location>
</feature>
<feature type="compositionally biased region" description="Polar residues" evidence="2">
    <location>
        <begin position="798"/>
        <end position="819"/>
    </location>
</feature>
<feature type="compositionally biased region" description="Polar residues" evidence="2">
    <location>
        <begin position="923"/>
        <end position="935"/>
    </location>
</feature>
<feature type="region of interest" description="Disordered" evidence="2">
    <location>
        <begin position="553"/>
        <end position="723"/>
    </location>
</feature>
<dbReference type="GO" id="GO:0005085">
    <property type="term" value="F:guanyl-nucleotide exchange factor activity"/>
    <property type="evidence" value="ECO:0007669"/>
    <property type="project" value="UniProtKB-KW"/>
</dbReference>
<feature type="region of interest" description="Disordered" evidence="2">
    <location>
        <begin position="476"/>
        <end position="533"/>
    </location>
</feature>
<feature type="compositionally biased region" description="Low complexity" evidence="2">
    <location>
        <begin position="172"/>
        <end position="182"/>
    </location>
</feature>
<dbReference type="Gene3D" id="1.20.900.10">
    <property type="entry name" value="Dbl homology (DH) domain"/>
    <property type="match status" value="1"/>
</dbReference>
<dbReference type="SUPFAM" id="SSF103657">
    <property type="entry name" value="BAR/IMD domain-like"/>
    <property type="match status" value="1"/>
</dbReference>
<dbReference type="InterPro" id="IPR051492">
    <property type="entry name" value="Dynamin-Rho_GEF"/>
</dbReference>
<name>A0A4S8SJA2_AURPU</name>
<comment type="caution">
    <text evidence="4">The sequence shown here is derived from an EMBL/GenBank/DDBJ whole genome shotgun (WGS) entry which is preliminary data.</text>
</comment>
<gene>
    <name evidence="4" type="ORF">D6D28_04876</name>
</gene>
<feature type="compositionally biased region" description="Low complexity" evidence="2">
    <location>
        <begin position="1056"/>
        <end position="1070"/>
    </location>
</feature>
<dbReference type="PROSITE" id="PS50010">
    <property type="entry name" value="DH_2"/>
    <property type="match status" value="1"/>
</dbReference>
<feature type="compositionally biased region" description="Polar residues" evidence="2">
    <location>
        <begin position="372"/>
        <end position="382"/>
    </location>
</feature>
<evidence type="ECO:0000256" key="2">
    <source>
        <dbReference type="SAM" id="MobiDB-lite"/>
    </source>
</evidence>
<feature type="region of interest" description="Disordered" evidence="2">
    <location>
        <begin position="1165"/>
        <end position="1184"/>
    </location>
</feature>
<feature type="compositionally biased region" description="Low complexity" evidence="2">
    <location>
        <begin position="245"/>
        <end position="265"/>
    </location>
</feature>
<feature type="compositionally biased region" description="Low complexity" evidence="2">
    <location>
        <begin position="94"/>
        <end position="113"/>
    </location>
</feature>
<feature type="compositionally biased region" description="Polar residues" evidence="2">
    <location>
        <begin position="234"/>
        <end position="244"/>
    </location>
</feature>
<dbReference type="InterPro" id="IPR000219">
    <property type="entry name" value="DH_dom"/>
</dbReference>
<feature type="region of interest" description="Disordered" evidence="2">
    <location>
        <begin position="1639"/>
        <end position="1739"/>
    </location>
</feature>
<dbReference type="GO" id="GO:0005737">
    <property type="term" value="C:cytoplasm"/>
    <property type="evidence" value="ECO:0007669"/>
    <property type="project" value="InterPro"/>
</dbReference>
<dbReference type="PANTHER" id="PTHR22834:SF20">
    <property type="entry name" value="SH3 DOMAIN-CONTAINING PROTEIN"/>
    <property type="match status" value="1"/>
</dbReference>
<reference evidence="4 5" key="1">
    <citation type="submission" date="2018-10" db="EMBL/GenBank/DDBJ databases">
        <title>Fifty Aureobasidium pullulans genomes reveal a recombining polyextremotolerant generalist.</title>
        <authorList>
            <person name="Gostincar C."/>
            <person name="Turk M."/>
            <person name="Zajc J."/>
            <person name="Gunde-Cimerman N."/>
        </authorList>
    </citation>
    <scope>NUCLEOTIDE SEQUENCE [LARGE SCALE GENOMIC DNA]</scope>
    <source>
        <strain evidence="4 5">EXF-11900</strain>
    </source>
</reference>
<feature type="compositionally biased region" description="Polar residues" evidence="2">
    <location>
        <begin position="422"/>
        <end position="438"/>
    </location>
</feature>
<feature type="compositionally biased region" description="Polar residues" evidence="2">
    <location>
        <begin position="36"/>
        <end position="69"/>
    </location>
</feature>
<evidence type="ECO:0000313" key="4">
    <source>
        <dbReference type="EMBL" id="THV70827.1"/>
    </source>
</evidence>
<dbReference type="Pfam" id="PF03114">
    <property type="entry name" value="BAR"/>
    <property type="match status" value="1"/>
</dbReference>
<dbReference type="SMART" id="SM00325">
    <property type="entry name" value="RhoGEF"/>
    <property type="match status" value="1"/>
</dbReference>
<evidence type="ECO:0000256" key="1">
    <source>
        <dbReference type="ARBA" id="ARBA00022658"/>
    </source>
</evidence>
<feature type="compositionally biased region" description="Polar residues" evidence="2">
    <location>
        <begin position="273"/>
        <end position="282"/>
    </location>
</feature>
<feature type="region of interest" description="Disordered" evidence="2">
    <location>
        <begin position="413"/>
        <end position="456"/>
    </location>
</feature>
<feature type="compositionally biased region" description="Low complexity" evidence="2">
    <location>
        <begin position="285"/>
        <end position="302"/>
    </location>
</feature>
<dbReference type="CDD" id="cd00160">
    <property type="entry name" value="RhoGEF"/>
    <property type="match status" value="1"/>
</dbReference>
<feature type="compositionally biased region" description="Polar residues" evidence="2">
    <location>
        <begin position="1175"/>
        <end position="1184"/>
    </location>
</feature>
<dbReference type="InterPro" id="IPR004148">
    <property type="entry name" value="BAR_dom"/>
</dbReference>
<dbReference type="InterPro" id="IPR035899">
    <property type="entry name" value="DBL_dom_sf"/>
</dbReference>
<dbReference type="Pfam" id="PF00621">
    <property type="entry name" value="RhoGEF"/>
    <property type="match status" value="1"/>
</dbReference>
<protein>
    <recommendedName>
        <fullName evidence="3">DH domain-containing protein</fullName>
    </recommendedName>
</protein>
<organism evidence="4 5">
    <name type="scientific">Aureobasidium pullulans</name>
    <name type="common">Black yeast</name>
    <name type="synonym">Pullularia pullulans</name>
    <dbReference type="NCBI Taxonomy" id="5580"/>
    <lineage>
        <taxon>Eukaryota</taxon>
        <taxon>Fungi</taxon>
        <taxon>Dikarya</taxon>
        <taxon>Ascomycota</taxon>
        <taxon>Pezizomycotina</taxon>
        <taxon>Dothideomycetes</taxon>
        <taxon>Dothideomycetidae</taxon>
        <taxon>Dothideales</taxon>
        <taxon>Saccotheciaceae</taxon>
        <taxon>Aureobasidium</taxon>
    </lineage>
</organism>
<feature type="compositionally biased region" description="Pro residues" evidence="2">
    <location>
        <begin position="978"/>
        <end position="993"/>
    </location>
</feature>
<dbReference type="SUPFAM" id="SSF48065">
    <property type="entry name" value="DBL homology domain (DH-domain)"/>
    <property type="match status" value="1"/>
</dbReference>
<feature type="region of interest" description="Disordered" evidence="2">
    <location>
        <begin position="796"/>
        <end position="822"/>
    </location>
</feature>
<feature type="domain" description="DH" evidence="3">
    <location>
        <begin position="1093"/>
        <end position="1310"/>
    </location>
</feature>
<proteinExistence type="predicted"/>
<feature type="compositionally biased region" description="Basic and acidic residues" evidence="2">
    <location>
        <begin position="440"/>
        <end position="456"/>
    </location>
</feature>
<feature type="region of interest" description="Disordered" evidence="2">
    <location>
        <begin position="883"/>
        <end position="995"/>
    </location>
</feature>
<feature type="region of interest" description="Disordered" evidence="2">
    <location>
        <begin position="234"/>
        <end position="391"/>
    </location>
</feature>